<comment type="cofactor">
    <cofactor evidence="1">
        <name>FAD</name>
        <dbReference type="ChEBI" id="CHEBI:57692"/>
    </cofactor>
</comment>
<gene>
    <name evidence="16" type="ORF">HGK34_01950</name>
</gene>
<feature type="transmembrane region" description="Helical" evidence="14">
    <location>
        <begin position="193"/>
        <end position="213"/>
    </location>
</feature>
<evidence type="ECO:0000313" key="16">
    <source>
        <dbReference type="EMBL" id="MBL0885056.1"/>
    </source>
</evidence>
<reference evidence="16 17" key="1">
    <citation type="journal article" date="2021" name="Arch. Microbiol.">
        <title>Myceligenerans indicum sp. nov., an actinobacterium isolated from mangrove sediment of Sundarbans, India.</title>
        <authorList>
            <person name="Asha K."/>
            <person name="Bhadury P."/>
        </authorList>
    </citation>
    <scope>NUCLEOTIDE SEQUENCE [LARGE SCALE GENOMIC DNA]</scope>
    <source>
        <strain evidence="16 17">I2</strain>
    </source>
</reference>
<evidence type="ECO:0000259" key="15">
    <source>
        <dbReference type="PROSITE" id="PS51384"/>
    </source>
</evidence>
<feature type="transmembrane region" description="Helical" evidence="14">
    <location>
        <begin position="168"/>
        <end position="186"/>
    </location>
</feature>
<proteinExistence type="predicted"/>
<feature type="transmembrane region" description="Helical" evidence="14">
    <location>
        <begin position="233"/>
        <end position="251"/>
    </location>
</feature>
<keyword evidence="4 14" id="KW-0812">Transmembrane</keyword>
<evidence type="ECO:0000256" key="3">
    <source>
        <dbReference type="ARBA" id="ARBA00022630"/>
    </source>
</evidence>
<sequence length="481" mass="51047">MSVETAAPARRRTEQGRDQDSAPRTRGSRPAARHVARTRSGVAGLPDGAVRAAVRVGVLAGCAGVVAFWYAGARTGTGAGIVLTGAGELAGLLGSFLVCVLLVLIARVPGIERAFGMDRLVGWHRSLGTATVLLVLTHVVLMIVGSAALESTTAWAQIPRLLATQPELLEALIGTCLFFAAGLTSVRLIRRFLTYEVWLAVHLTLYLGIYLAFGHQVLGGSHLAGLPVAQAAWILLYAAAGAALLTWRVALPLWRLSRHVFQVDAVHAASPTATSVWLRGKHLEELDVRGGQFFLVRFLTRGHLWSAHPYSVSSLPNEGRLRFTVGALGDHSSAAGALRPGVRVLLEGPFGRFTASAVTSRRTLLVAGGAGIGPIRSLAEELVLHGRDVVVVHRASDPEELALGEELAAGLGPRYIPLTGRRAELGYDPVAPDRLRDAVPDASRREVFVCGPAGLVDAVVRSSRELGVPRSAVHHEELSLS</sequence>
<feature type="transmembrane region" description="Helical" evidence="14">
    <location>
        <begin position="127"/>
        <end position="148"/>
    </location>
</feature>
<evidence type="ECO:0000256" key="2">
    <source>
        <dbReference type="ARBA" id="ARBA00004141"/>
    </source>
</evidence>
<dbReference type="InterPro" id="IPR039261">
    <property type="entry name" value="FNR_nucleotide-bd"/>
</dbReference>
<dbReference type="SUPFAM" id="SSF52343">
    <property type="entry name" value="Ferredoxin reductase-like, C-terminal NADP-linked domain"/>
    <property type="match status" value="1"/>
</dbReference>
<dbReference type="InterPro" id="IPR017927">
    <property type="entry name" value="FAD-bd_FR_type"/>
</dbReference>
<organism evidence="16 17">
    <name type="scientific">Myceligenerans indicum</name>
    <dbReference type="NCBI Taxonomy" id="2593663"/>
    <lineage>
        <taxon>Bacteria</taxon>
        <taxon>Bacillati</taxon>
        <taxon>Actinomycetota</taxon>
        <taxon>Actinomycetes</taxon>
        <taxon>Micrococcales</taxon>
        <taxon>Promicromonosporaceae</taxon>
        <taxon>Myceligenerans</taxon>
    </lineage>
</organism>
<evidence type="ECO:0000256" key="10">
    <source>
        <dbReference type="ARBA" id="ARBA00023004"/>
    </source>
</evidence>
<dbReference type="RefSeq" id="WP_201844838.1">
    <property type="nucleotide sequence ID" value="NZ_JABBYC010000001.1"/>
</dbReference>
<evidence type="ECO:0000256" key="9">
    <source>
        <dbReference type="ARBA" id="ARBA00023002"/>
    </source>
</evidence>
<keyword evidence="8 14" id="KW-1133">Transmembrane helix</keyword>
<keyword evidence="12 14" id="KW-0472">Membrane</keyword>
<accession>A0ABS1LFS7</accession>
<evidence type="ECO:0000256" key="11">
    <source>
        <dbReference type="ARBA" id="ARBA00023014"/>
    </source>
</evidence>
<feature type="transmembrane region" description="Helical" evidence="14">
    <location>
        <begin position="52"/>
        <end position="72"/>
    </location>
</feature>
<feature type="region of interest" description="Disordered" evidence="13">
    <location>
        <begin position="1"/>
        <end position="37"/>
    </location>
</feature>
<keyword evidence="6" id="KW-0479">Metal-binding</keyword>
<keyword evidence="7" id="KW-0274">FAD</keyword>
<dbReference type="InterPro" id="IPR050415">
    <property type="entry name" value="MRET"/>
</dbReference>
<comment type="caution">
    <text evidence="16">The sequence shown here is derived from an EMBL/GenBank/DDBJ whole genome shotgun (WGS) entry which is preliminary data.</text>
</comment>
<keyword evidence="17" id="KW-1185">Reference proteome</keyword>
<keyword evidence="10" id="KW-0408">Iron</keyword>
<name>A0ABS1LFS7_9MICO</name>
<dbReference type="PROSITE" id="PS51384">
    <property type="entry name" value="FAD_FR"/>
    <property type="match status" value="1"/>
</dbReference>
<protein>
    <submittedName>
        <fullName evidence="16">Oxidoreductase</fullName>
    </submittedName>
</protein>
<dbReference type="PANTHER" id="PTHR47354:SF8">
    <property type="entry name" value="1,2-PHENYLACETYL-COA EPOXIDASE, SUBUNIT E"/>
    <property type="match status" value="1"/>
</dbReference>
<evidence type="ECO:0000256" key="7">
    <source>
        <dbReference type="ARBA" id="ARBA00022827"/>
    </source>
</evidence>
<evidence type="ECO:0000256" key="6">
    <source>
        <dbReference type="ARBA" id="ARBA00022723"/>
    </source>
</evidence>
<dbReference type="Gene3D" id="2.40.30.10">
    <property type="entry name" value="Translation factors"/>
    <property type="match status" value="1"/>
</dbReference>
<evidence type="ECO:0000256" key="1">
    <source>
        <dbReference type="ARBA" id="ARBA00001974"/>
    </source>
</evidence>
<evidence type="ECO:0000256" key="12">
    <source>
        <dbReference type="ARBA" id="ARBA00023136"/>
    </source>
</evidence>
<feature type="domain" description="FAD-binding FR-type" evidence="15">
    <location>
        <begin position="256"/>
        <end position="356"/>
    </location>
</feature>
<keyword evidence="5" id="KW-0001">2Fe-2S</keyword>
<evidence type="ECO:0000313" key="17">
    <source>
        <dbReference type="Proteomes" id="UP000675409"/>
    </source>
</evidence>
<dbReference type="SUPFAM" id="SSF63380">
    <property type="entry name" value="Riboflavin synthase domain-like"/>
    <property type="match status" value="1"/>
</dbReference>
<comment type="subcellular location">
    <subcellularLocation>
        <location evidence="2">Membrane</location>
        <topology evidence="2">Multi-pass membrane protein</topology>
    </subcellularLocation>
</comment>
<evidence type="ECO:0000256" key="4">
    <source>
        <dbReference type="ARBA" id="ARBA00022692"/>
    </source>
</evidence>
<dbReference type="PRINTS" id="PR00410">
    <property type="entry name" value="PHEHYDRXLASE"/>
</dbReference>
<dbReference type="InterPro" id="IPR013130">
    <property type="entry name" value="Fe3_Rdtase_TM_dom"/>
</dbReference>
<dbReference type="Pfam" id="PF01794">
    <property type="entry name" value="Ferric_reduct"/>
    <property type="match status" value="1"/>
</dbReference>
<dbReference type="InterPro" id="IPR017938">
    <property type="entry name" value="Riboflavin_synthase-like_b-brl"/>
</dbReference>
<dbReference type="Proteomes" id="UP000675409">
    <property type="component" value="Unassembled WGS sequence"/>
</dbReference>
<feature type="compositionally biased region" description="Basic and acidic residues" evidence="13">
    <location>
        <begin position="11"/>
        <end position="23"/>
    </location>
</feature>
<feature type="transmembrane region" description="Helical" evidence="14">
    <location>
        <begin position="78"/>
        <end position="106"/>
    </location>
</feature>
<dbReference type="PANTHER" id="PTHR47354">
    <property type="entry name" value="NADH OXIDOREDUCTASE HCR"/>
    <property type="match status" value="1"/>
</dbReference>
<keyword evidence="11" id="KW-0411">Iron-sulfur</keyword>
<dbReference type="Gene3D" id="3.40.50.80">
    <property type="entry name" value="Nucleotide-binding domain of ferredoxin-NADP reductase (FNR) module"/>
    <property type="match status" value="1"/>
</dbReference>
<evidence type="ECO:0000256" key="13">
    <source>
        <dbReference type="SAM" id="MobiDB-lite"/>
    </source>
</evidence>
<dbReference type="EMBL" id="JABBYC010000001">
    <property type="protein sequence ID" value="MBL0885056.1"/>
    <property type="molecule type" value="Genomic_DNA"/>
</dbReference>
<keyword evidence="9" id="KW-0560">Oxidoreductase</keyword>
<evidence type="ECO:0000256" key="8">
    <source>
        <dbReference type="ARBA" id="ARBA00022989"/>
    </source>
</evidence>
<evidence type="ECO:0000256" key="14">
    <source>
        <dbReference type="SAM" id="Phobius"/>
    </source>
</evidence>
<keyword evidence="3" id="KW-0285">Flavoprotein</keyword>
<evidence type="ECO:0000256" key="5">
    <source>
        <dbReference type="ARBA" id="ARBA00022714"/>
    </source>
</evidence>